<dbReference type="EMBL" id="PJQY01003422">
    <property type="protein sequence ID" value="PQM37643.1"/>
    <property type="molecule type" value="Genomic_DNA"/>
</dbReference>
<evidence type="ECO:0000313" key="2">
    <source>
        <dbReference type="Proteomes" id="UP000250321"/>
    </source>
</evidence>
<dbReference type="AlphaFoldDB" id="A0A314UJB3"/>
<gene>
    <name evidence="1" type="ORF">Pyn_14044</name>
</gene>
<reference evidence="1 2" key="1">
    <citation type="submission" date="2018-02" db="EMBL/GenBank/DDBJ databases">
        <title>Draft genome of wild Prunus yedoensis var. nudiflora.</title>
        <authorList>
            <person name="Baek S."/>
            <person name="Kim J.-H."/>
            <person name="Choi K."/>
            <person name="Kim G.-B."/>
            <person name="Cho A."/>
            <person name="Jang H."/>
            <person name="Shin C.-H."/>
            <person name="Yu H.-J."/>
            <person name="Mun J.-H."/>
        </authorList>
    </citation>
    <scope>NUCLEOTIDE SEQUENCE [LARGE SCALE GENOMIC DNA]</scope>
    <source>
        <strain evidence="2">cv. Jeju island</strain>
        <tissue evidence="1">Leaf</tissue>
    </source>
</reference>
<comment type="caution">
    <text evidence="1">The sequence shown here is derived from an EMBL/GenBank/DDBJ whole genome shotgun (WGS) entry which is preliminary data.</text>
</comment>
<proteinExistence type="predicted"/>
<keyword evidence="2" id="KW-1185">Reference proteome</keyword>
<name>A0A314UJB3_PRUYE</name>
<protein>
    <submittedName>
        <fullName evidence="1">Uncharacterized protein</fullName>
    </submittedName>
</protein>
<evidence type="ECO:0000313" key="1">
    <source>
        <dbReference type="EMBL" id="PQM37643.1"/>
    </source>
</evidence>
<dbReference type="Proteomes" id="UP000250321">
    <property type="component" value="Unassembled WGS sequence"/>
</dbReference>
<sequence length="244" mass="27759">MCALVKRVQRDDVGHNKCMGTLGGTIIGSGIDIVRLYFEQVEEHDFYVNGRRLLKSQKQKELSCILVVHRQNFELTHINWDDVLLLPNKCLVVLCKLWKCASICFLHLIQCSPRCMVGTEAQIWFPPRGSWWLILFNMVIDWPEVRPAKSDQQDSIKSDLDQFIRLQKEGLAAESLSPLAAGPFSFPRWHEKRVHFTSSSSCENKHRGALNQPLIIFVCRASHTETGKGNREVELGAIGCLVCI</sequence>
<dbReference type="OrthoDB" id="10614907at2759"/>
<organism evidence="1 2">
    <name type="scientific">Prunus yedoensis var. nudiflora</name>
    <dbReference type="NCBI Taxonomy" id="2094558"/>
    <lineage>
        <taxon>Eukaryota</taxon>
        <taxon>Viridiplantae</taxon>
        <taxon>Streptophyta</taxon>
        <taxon>Embryophyta</taxon>
        <taxon>Tracheophyta</taxon>
        <taxon>Spermatophyta</taxon>
        <taxon>Magnoliopsida</taxon>
        <taxon>eudicotyledons</taxon>
        <taxon>Gunneridae</taxon>
        <taxon>Pentapetalae</taxon>
        <taxon>rosids</taxon>
        <taxon>fabids</taxon>
        <taxon>Rosales</taxon>
        <taxon>Rosaceae</taxon>
        <taxon>Amygdaloideae</taxon>
        <taxon>Amygdaleae</taxon>
        <taxon>Prunus</taxon>
    </lineage>
</organism>
<accession>A0A314UJB3</accession>